<dbReference type="AlphaFoldDB" id="A0A7D9EHD8"/>
<comment type="caution">
    <text evidence="3">The sequence shown here is derived from an EMBL/GenBank/DDBJ whole genome shotgun (WGS) entry which is preliminary data.</text>
</comment>
<feature type="region of interest" description="Disordered" evidence="2">
    <location>
        <begin position="492"/>
        <end position="534"/>
    </location>
</feature>
<reference evidence="3" key="1">
    <citation type="submission" date="2020-04" db="EMBL/GenBank/DDBJ databases">
        <authorList>
            <person name="Alioto T."/>
            <person name="Alioto T."/>
            <person name="Gomez Garrido J."/>
        </authorList>
    </citation>
    <scope>NUCLEOTIDE SEQUENCE</scope>
    <source>
        <strain evidence="3">A484AB</strain>
    </source>
</reference>
<feature type="compositionally biased region" description="Polar residues" evidence="2">
    <location>
        <begin position="513"/>
        <end position="524"/>
    </location>
</feature>
<evidence type="ECO:0000256" key="1">
    <source>
        <dbReference type="SAM" id="Coils"/>
    </source>
</evidence>
<dbReference type="OrthoDB" id="5988242at2759"/>
<feature type="coiled-coil region" evidence="1">
    <location>
        <begin position="105"/>
        <end position="132"/>
    </location>
</feature>
<gene>
    <name evidence="3" type="ORF">PACLA_8A016007</name>
</gene>
<feature type="non-terminal residue" evidence="3">
    <location>
        <position position="710"/>
    </location>
</feature>
<dbReference type="Pfam" id="PF03564">
    <property type="entry name" value="DUF1759"/>
    <property type="match status" value="1"/>
</dbReference>
<dbReference type="Proteomes" id="UP001152795">
    <property type="component" value="Unassembled WGS sequence"/>
</dbReference>
<protein>
    <submittedName>
        <fullName evidence="3">Uncharacterized protein</fullName>
    </submittedName>
</protein>
<evidence type="ECO:0000256" key="2">
    <source>
        <dbReference type="SAM" id="MobiDB-lite"/>
    </source>
</evidence>
<name>A0A7D9EHD8_PARCT</name>
<feature type="compositionally biased region" description="Basic and acidic residues" evidence="2">
    <location>
        <begin position="492"/>
        <end position="509"/>
    </location>
</feature>
<evidence type="ECO:0000313" key="4">
    <source>
        <dbReference type="Proteomes" id="UP001152795"/>
    </source>
</evidence>
<proteinExistence type="predicted"/>
<keyword evidence="1" id="KW-0175">Coiled coil</keyword>
<dbReference type="PANTHER" id="PTHR47331">
    <property type="entry name" value="PHD-TYPE DOMAIN-CONTAINING PROTEIN"/>
    <property type="match status" value="1"/>
</dbReference>
<keyword evidence="4" id="KW-1185">Reference proteome</keyword>
<organism evidence="3 4">
    <name type="scientific">Paramuricea clavata</name>
    <name type="common">Red gorgonian</name>
    <name type="synonym">Violescent sea-whip</name>
    <dbReference type="NCBI Taxonomy" id="317549"/>
    <lineage>
        <taxon>Eukaryota</taxon>
        <taxon>Metazoa</taxon>
        <taxon>Cnidaria</taxon>
        <taxon>Anthozoa</taxon>
        <taxon>Octocorallia</taxon>
        <taxon>Malacalcyonacea</taxon>
        <taxon>Plexauridae</taxon>
        <taxon>Paramuricea</taxon>
    </lineage>
</organism>
<dbReference type="EMBL" id="CACRXK020006324">
    <property type="protein sequence ID" value="CAB4009067.1"/>
    <property type="molecule type" value="Genomic_DNA"/>
</dbReference>
<evidence type="ECO:0000313" key="3">
    <source>
        <dbReference type="EMBL" id="CAB4009067.1"/>
    </source>
</evidence>
<dbReference type="PANTHER" id="PTHR47331:SF4">
    <property type="entry name" value="PEPTIDASE S1 DOMAIN-CONTAINING PROTEIN"/>
    <property type="match status" value="1"/>
</dbReference>
<dbReference type="InterPro" id="IPR005312">
    <property type="entry name" value="DUF1759"/>
</dbReference>
<sequence length="710" mass="81548">MASDNEFEQPTTELTAGLQQLFVEPDEPDEAENRLQELKYQKARAKTAFTKARNQLLNLLDEEECPNRKQIREIRRKLNEKQEQAFAAIDALACEYSSRTDRSALRKTTEEIEKLEMEFTDAQNRVQVYFDNTLDDSSSCISQSSTREFEKNQVEFKTESSNARGGQLVDEQQKTMLHQEPVRFVKQFQSTPYQKSTTKVEQNTIGNDLWRQLKRVSIPVFSGDKRNYENWKATFIACIDQAPASPEYKLLQLRQYLSGEALKTVEKLGHSAIAYEAAKERLDRKYGGTRRQVALYLEELENFKAIRPGNSKDLEEFVDILDVAVINLQENGRHEELGNGSLYLKLQKKLTEPMICEYHRWIFEKKKAESVLSLRDWVIQESEFQTIAAETVKGLHPGNEKRSKFRDGGRTYFNRDGVSKCNLCNNQHPIWRCNQFKQMTVSERWNFAKQSRLCYRCLSEGHTGSKCTKSRCCGVDGCTKTHNRLLHGYPRTERKEMESNQRENCERLPRNGRSISQATQTLPTTEGEHSTEVNERSLTTRVDSKISQRQEFLAMRTVSVILTNGNRRMTVNALLDDASTKTYINADVAAELGLHGNLQRTNVNVLNGQIETFLTMPVEFKLESLDGKVNTTMEAYTTEKVTGDMKVVNWNQYATKWSHFKDIEFPVSASKPFVDILIGLDYADLPIARLTPLGWTCIGVPQDDQLCQLT</sequence>
<accession>A0A7D9EHD8</accession>